<keyword evidence="8" id="KW-1185">Reference proteome</keyword>
<dbReference type="InterPro" id="IPR009908">
    <property type="entry name" value="Methylamine_util_MauE"/>
</dbReference>
<feature type="domain" description="Methylamine utilisation protein MauE" evidence="6">
    <location>
        <begin position="19"/>
        <end position="144"/>
    </location>
</feature>
<feature type="transmembrane region" description="Helical" evidence="5">
    <location>
        <begin position="130"/>
        <end position="146"/>
    </location>
</feature>
<organism evidence="7 8">
    <name type="scientific">Olivibacter oleidegradans</name>
    <dbReference type="NCBI Taxonomy" id="760123"/>
    <lineage>
        <taxon>Bacteria</taxon>
        <taxon>Pseudomonadati</taxon>
        <taxon>Bacteroidota</taxon>
        <taxon>Sphingobacteriia</taxon>
        <taxon>Sphingobacteriales</taxon>
        <taxon>Sphingobacteriaceae</taxon>
        <taxon>Olivibacter</taxon>
    </lineage>
</organism>
<evidence type="ECO:0000313" key="8">
    <source>
        <dbReference type="Proteomes" id="UP001589774"/>
    </source>
</evidence>
<name>A0ABV6HQK6_9SPHI</name>
<keyword evidence="2 5" id="KW-0812">Transmembrane</keyword>
<feature type="transmembrane region" description="Helical" evidence="5">
    <location>
        <begin position="88"/>
        <end position="110"/>
    </location>
</feature>
<keyword evidence="4 5" id="KW-0472">Membrane</keyword>
<gene>
    <name evidence="7" type="ORF">ACFFI0_17970</name>
</gene>
<feature type="transmembrane region" description="Helical" evidence="5">
    <location>
        <begin position="21"/>
        <end position="38"/>
    </location>
</feature>
<keyword evidence="3 5" id="KW-1133">Transmembrane helix</keyword>
<evidence type="ECO:0000256" key="2">
    <source>
        <dbReference type="ARBA" id="ARBA00022692"/>
    </source>
</evidence>
<evidence type="ECO:0000256" key="5">
    <source>
        <dbReference type="SAM" id="Phobius"/>
    </source>
</evidence>
<comment type="subcellular location">
    <subcellularLocation>
        <location evidence="1">Membrane</location>
        <topology evidence="1">Multi-pass membrane protein</topology>
    </subcellularLocation>
</comment>
<feature type="transmembrane region" description="Helical" evidence="5">
    <location>
        <begin position="63"/>
        <end position="81"/>
    </location>
</feature>
<reference evidence="7 8" key="1">
    <citation type="submission" date="2024-09" db="EMBL/GenBank/DDBJ databases">
        <authorList>
            <person name="Sun Q."/>
            <person name="Mori K."/>
        </authorList>
    </citation>
    <scope>NUCLEOTIDE SEQUENCE [LARGE SCALE GENOMIC DNA]</scope>
    <source>
        <strain evidence="7 8">CCM 7765</strain>
    </source>
</reference>
<dbReference type="Pfam" id="PF07291">
    <property type="entry name" value="MauE"/>
    <property type="match status" value="1"/>
</dbReference>
<evidence type="ECO:0000256" key="1">
    <source>
        <dbReference type="ARBA" id="ARBA00004141"/>
    </source>
</evidence>
<evidence type="ECO:0000313" key="7">
    <source>
        <dbReference type="EMBL" id="MFC0320218.1"/>
    </source>
</evidence>
<dbReference type="Proteomes" id="UP001589774">
    <property type="component" value="Unassembled WGS sequence"/>
</dbReference>
<evidence type="ECO:0000256" key="3">
    <source>
        <dbReference type="ARBA" id="ARBA00022989"/>
    </source>
</evidence>
<comment type="caution">
    <text evidence="7">The sequence shown here is derived from an EMBL/GenBank/DDBJ whole genome shotgun (WGS) entry which is preliminary data.</text>
</comment>
<proteinExistence type="predicted"/>
<protein>
    <submittedName>
        <fullName evidence="7">MauE/DoxX family redox-associated membrane protein</fullName>
    </submittedName>
</protein>
<evidence type="ECO:0000256" key="4">
    <source>
        <dbReference type="ARBA" id="ARBA00023136"/>
    </source>
</evidence>
<sequence>MERLLKQRKQWKLARPAKERIIFIISMLFVFLFSYTAIDKLRHLEQFSRGIGKIPVVGNMHGWIAWGVPLAELLISALVIIPKSNKRGLQLATGLMSLFTLYLGLMLAFAEKRMCHCGGVIESMGWVEHLLFNLVLTGLGLWALRLKKHKQ</sequence>
<evidence type="ECO:0000259" key="6">
    <source>
        <dbReference type="Pfam" id="PF07291"/>
    </source>
</evidence>
<dbReference type="EMBL" id="JBHLWO010000002">
    <property type="protein sequence ID" value="MFC0320218.1"/>
    <property type="molecule type" value="Genomic_DNA"/>
</dbReference>
<accession>A0ABV6HQK6</accession>
<dbReference type="RefSeq" id="WP_377477407.1">
    <property type="nucleotide sequence ID" value="NZ_JBHLWO010000002.1"/>
</dbReference>